<dbReference type="GO" id="GO:0005829">
    <property type="term" value="C:cytosol"/>
    <property type="evidence" value="ECO:0007669"/>
    <property type="project" value="TreeGrafter"/>
</dbReference>
<keyword evidence="1" id="KW-0175">Coiled coil</keyword>
<dbReference type="SUPFAM" id="SSF53300">
    <property type="entry name" value="vWA-like"/>
    <property type="match status" value="1"/>
</dbReference>
<evidence type="ECO:0008006" key="5">
    <source>
        <dbReference type="Google" id="ProtNLM"/>
    </source>
</evidence>
<dbReference type="PANTHER" id="PTHR36846">
    <property type="entry name" value="PROTEIN VIAA"/>
    <property type="match status" value="1"/>
</dbReference>
<protein>
    <recommendedName>
        <fullName evidence="5">VWA domain-containing protein</fullName>
    </recommendedName>
</protein>
<feature type="coiled-coil region" evidence="1">
    <location>
        <begin position="207"/>
        <end position="262"/>
    </location>
</feature>
<evidence type="ECO:0000313" key="4">
    <source>
        <dbReference type="Proteomes" id="UP000309676"/>
    </source>
</evidence>
<dbReference type="AlphaFoldDB" id="A0A5R9G5R5"/>
<dbReference type="Proteomes" id="UP000309676">
    <property type="component" value="Unassembled WGS sequence"/>
</dbReference>
<dbReference type="PANTHER" id="PTHR36846:SF1">
    <property type="entry name" value="PROTEIN VIAA"/>
    <property type="match status" value="1"/>
</dbReference>
<reference evidence="3 4" key="1">
    <citation type="submission" date="2019-05" db="EMBL/GenBank/DDBJ databases">
        <authorList>
            <person name="Narsing Rao M.P."/>
            <person name="Li W.J."/>
        </authorList>
    </citation>
    <scope>NUCLEOTIDE SEQUENCE [LARGE SCALE GENOMIC DNA]</scope>
    <source>
        <strain evidence="3 4">SYSU_K30003</strain>
    </source>
</reference>
<keyword evidence="4" id="KW-1185">Reference proteome</keyword>
<dbReference type="RefSeq" id="WP_138197178.1">
    <property type="nucleotide sequence ID" value="NZ_VCIW01000021.1"/>
</dbReference>
<evidence type="ECO:0000313" key="3">
    <source>
        <dbReference type="EMBL" id="TLS49460.1"/>
    </source>
</evidence>
<sequence>MIRHANVDRYVFDLQLVADADARERVRVARTRAPWLTDALFADVFYCFYLPKPSEEAGSDAPPFHRWLIKTLMRQYLYARLRPRTEGAAPAAFRTALKAVLWLTAQYAEEAARRKKDRREMPALAERELAGAGETPGAAGGAGLDLGDKATPTGRKKDGERSSAAKGEPTLAERMSAEQLERLKKVGYRLERGKHEAEQRQSAADAKPLAEAEIAELRAKVAELRESMRTDFVRRDKWKKKLEKAEDELAGRLKALERLEAAEKATFDALDQELGAWLNGALRGTLEEEDRETKALEDLIQASLRFANRRWGSDLGKLRRQSYGRYLEWVDRLKRHPDLVAMVKEVGRNTERLLRQRREQRRRTAPDRYDELGLSGDLSHMLPSEASLLADPDYEAFFLQKWLDGKLMTYSARSPSKDAGKGPVICLLDSSHSMRGAKQRLAQIFVMTFAALTLSESRDFVLLLFGAKGELIERHLRFKQPDWAAFYRLSQLAFGGGTHFDAPLRRGMRLVREARGLSDADLVMVTDGIGAVSQPVRDELAELGAAVSLRLHTLIVGSARQHKIAPYDILGVSHKVRFAASWDGRDDANEALLLDVT</sequence>
<dbReference type="OrthoDB" id="2502980at2"/>
<dbReference type="EMBL" id="VCIW01000021">
    <property type="protein sequence ID" value="TLS49460.1"/>
    <property type="molecule type" value="Genomic_DNA"/>
</dbReference>
<dbReference type="Gene3D" id="3.40.50.410">
    <property type="entry name" value="von Willebrand factor, type A domain"/>
    <property type="match status" value="1"/>
</dbReference>
<evidence type="ECO:0000256" key="1">
    <source>
        <dbReference type="SAM" id="Coils"/>
    </source>
</evidence>
<organism evidence="3 4">
    <name type="scientific">Paenibacillus antri</name>
    <dbReference type="NCBI Taxonomy" id="2582848"/>
    <lineage>
        <taxon>Bacteria</taxon>
        <taxon>Bacillati</taxon>
        <taxon>Bacillota</taxon>
        <taxon>Bacilli</taxon>
        <taxon>Bacillales</taxon>
        <taxon>Paenibacillaceae</taxon>
        <taxon>Paenibacillus</taxon>
    </lineage>
</organism>
<gene>
    <name evidence="3" type="ORF">FE782_25435</name>
</gene>
<dbReference type="InterPro" id="IPR036465">
    <property type="entry name" value="vWFA_dom_sf"/>
</dbReference>
<comment type="caution">
    <text evidence="3">The sequence shown here is derived from an EMBL/GenBank/DDBJ whole genome shotgun (WGS) entry which is preliminary data.</text>
</comment>
<evidence type="ECO:0000256" key="2">
    <source>
        <dbReference type="SAM" id="MobiDB-lite"/>
    </source>
</evidence>
<name>A0A5R9G5R5_9BACL</name>
<accession>A0A5R9G5R5</accession>
<proteinExistence type="predicted"/>
<feature type="region of interest" description="Disordered" evidence="2">
    <location>
        <begin position="128"/>
        <end position="177"/>
    </location>
</feature>